<evidence type="ECO:0000256" key="17">
    <source>
        <dbReference type="ARBA" id="ARBA00023399"/>
    </source>
</evidence>
<dbReference type="InterPro" id="IPR020843">
    <property type="entry name" value="ER"/>
</dbReference>
<dbReference type="GO" id="GO:0141148">
    <property type="term" value="F:enoyl-[acyl-carrier-protein] reductase (NADPH) activity"/>
    <property type="evidence" value="ECO:0007669"/>
    <property type="project" value="UniProtKB-EC"/>
</dbReference>
<evidence type="ECO:0000256" key="26">
    <source>
        <dbReference type="ARBA" id="ARBA00047500"/>
    </source>
</evidence>
<dbReference type="SMART" id="SM00826">
    <property type="entry name" value="PKS_DH"/>
    <property type="match status" value="1"/>
</dbReference>
<comment type="catalytic activity">
    <reaction evidence="18">
        <text>(3R)-hydroxyhexadecanoyl-[ACP] = (2E)-hexadecenoyl-[ACP] + H2O</text>
        <dbReference type="Rhea" id="RHEA:41908"/>
        <dbReference type="Rhea" id="RHEA-COMP:9650"/>
        <dbReference type="Rhea" id="RHEA-COMP:9651"/>
        <dbReference type="ChEBI" id="CHEBI:15377"/>
        <dbReference type="ChEBI" id="CHEBI:78480"/>
        <dbReference type="ChEBI" id="CHEBI:78481"/>
    </reaction>
    <physiologicalReaction direction="left-to-right" evidence="18">
        <dbReference type="Rhea" id="RHEA:41909"/>
    </physiologicalReaction>
</comment>
<evidence type="ECO:0000256" key="25">
    <source>
        <dbReference type="ARBA" id="ARBA00047451"/>
    </source>
</evidence>
<evidence type="ECO:0000256" key="7">
    <source>
        <dbReference type="ARBA" id="ARBA00022898"/>
    </source>
</evidence>
<evidence type="ECO:0000256" key="14">
    <source>
        <dbReference type="ARBA" id="ARBA00023388"/>
    </source>
</evidence>
<dbReference type="Gene3D" id="1.10.1200.10">
    <property type="entry name" value="ACP-like"/>
    <property type="match status" value="1"/>
</dbReference>
<dbReference type="Pfam" id="PF21089">
    <property type="entry name" value="PKS_DH_N"/>
    <property type="match status" value="1"/>
</dbReference>
<dbReference type="GO" id="GO:0031177">
    <property type="term" value="F:phosphopantetheine binding"/>
    <property type="evidence" value="ECO:0007669"/>
    <property type="project" value="InterPro"/>
</dbReference>
<dbReference type="PROSITE" id="PS00012">
    <property type="entry name" value="PHOSPHOPANTETHEINE"/>
    <property type="match status" value="1"/>
</dbReference>
<dbReference type="KEGG" id="fax:FUAX_42200"/>
<evidence type="ECO:0000259" key="53">
    <source>
        <dbReference type="SMART" id="SM00823"/>
    </source>
</evidence>
<evidence type="ECO:0000256" key="51">
    <source>
        <dbReference type="ARBA" id="ARBA00054155"/>
    </source>
</evidence>
<dbReference type="InterPro" id="IPR042104">
    <property type="entry name" value="PKS_dehydratase_sf"/>
</dbReference>
<dbReference type="InterPro" id="IPR016039">
    <property type="entry name" value="Thiolase-like"/>
</dbReference>
<dbReference type="GO" id="GO:0004313">
    <property type="term" value="F:[acyl-carrier-protein] S-acetyltransferase activity"/>
    <property type="evidence" value="ECO:0007669"/>
    <property type="project" value="UniProtKB-EC"/>
</dbReference>
<evidence type="ECO:0000256" key="37">
    <source>
        <dbReference type="ARBA" id="ARBA00048571"/>
    </source>
</evidence>
<dbReference type="SMART" id="SM00829">
    <property type="entry name" value="PKS_ER"/>
    <property type="match status" value="1"/>
</dbReference>
<evidence type="ECO:0000256" key="31">
    <source>
        <dbReference type="ARBA" id="ARBA00047961"/>
    </source>
</evidence>
<dbReference type="Pfam" id="PF00107">
    <property type="entry name" value="ADH_zinc_N"/>
    <property type="match status" value="1"/>
</dbReference>
<evidence type="ECO:0000256" key="10">
    <source>
        <dbReference type="ARBA" id="ARBA00023315"/>
    </source>
</evidence>
<keyword evidence="5" id="KW-0702">S-nitrosylation</keyword>
<comment type="catalytic activity">
    <reaction evidence="35">
        <text>(2E)-octenoyl-[ACP] + NADPH + H(+) = octanoyl-[ACP] + NADP(+)</text>
        <dbReference type="Rhea" id="RHEA:41848"/>
        <dbReference type="Rhea" id="RHEA-COMP:9635"/>
        <dbReference type="Rhea" id="RHEA-COMP:9636"/>
        <dbReference type="ChEBI" id="CHEBI:15378"/>
        <dbReference type="ChEBI" id="CHEBI:57783"/>
        <dbReference type="ChEBI" id="CHEBI:58349"/>
        <dbReference type="ChEBI" id="CHEBI:78462"/>
        <dbReference type="ChEBI" id="CHEBI:78463"/>
    </reaction>
    <physiologicalReaction direction="left-to-right" evidence="35">
        <dbReference type="Rhea" id="RHEA:41849"/>
    </physiologicalReaction>
</comment>
<gene>
    <name evidence="58" type="ORF">FUAX_42200</name>
</gene>
<feature type="domain" description="Ketoreductase" evidence="52">
    <location>
        <begin position="1789"/>
        <end position="1970"/>
    </location>
</feature>
<evidence type="ECO:0000256" key="50">
    <source>
        <dbReference type="ARBA" id="ARBA00049533"/>
    </source>
</evidence>
<comment type="catalytic activity">
    <reaction evidence="28">
        <text>(2E)-hexadecenoyl-[ACP] + NADPH + H(+) = hexadecanoyl-[ACP] + NADP(+)</text>
        <dbReference type="Rhea" id="RHEA:41912"/>
        <dbReference type="Rhea" id="RHEA-COMP:9651"/>
        <dbReference type="Rhea" id="RHEA-COMP:9652"/>
        <dbReference type="ChEBI" id="CHEBI:15378"/>
        <dbReference type="ChEBI" id="CHEBI:57783"/>
        <dbReference type="ChEBI" id="CHEBI:58349"/>
        <dbReference type="ChEBI" id="CHEBI:78481"/>
        <dbReference type="ChEBI" id="CHEBI:78483"/>
    </reaction>
    <physiologicalReaction direction="left-to-right" evidence="28">
        <dbReference type="Rhea" id="RHEA:41913"/>
    </physiologicalReaction>
</comment>
<dbReference type="Gene3D" id="3.10.129.110">
    <property type="entry name" value="Polyketide synthase dehydratase"/>
    <property type="match status" value="1"/>
</dbReference>
<dbReference type="GO" id="GO:0005886">
    <property type="term" value="C:plasma membrane"/>
    <property type="evidence" value="ECO:0007669"/>
    <property type="project" value="TreeGrafter"/>
</dbReference>
<evidence type="ECO:0000256" key="15">
    <source>
        <dbReference type="ARBA" id="ARBA00023394"/>
    </source>
</evidence>
<comment type="catalytic activity">
    <reaction evidence="13">
        <text>(3R)-hydroxyhexanoyl-[ACP] = (2E)-hexenoyl-[ACP] + H2O</text>
        <dbReference type="Rhea" id="RHEA:41828"/>
        <dbReference type="Rhea" id="RHEA-COMP:9630"/>
        <dbReference type="Rhea" id="RHEA-COMP:9631"/>
        <dbReference type="ChEBI" id="CHEBI:15377"/>
        <dbReference type="ChEBI" id="CHEBI:78457"/>
        <dbReference type="ChEBI" id="CHEBI:78458"/>
    </reaction>
    <physiologicalReaction direction="left-to-right" evidence="13">
        <dbReference type="Rhea" id="RHEA:41829"/>
    </physiologicalReaction>
</comment>
<evidence type="ECO:0000256" key="20">
    <source>
        <dbReference type="ARBA" id="ARBA00023442"/>
    </source>
</evidence>
<feature type="domain" description="Enoyl reductase (ER)" evidence="57">
    <location>
        <begin position="1452"/>
        <end position="1767"/>
    </location>
</feature>
<comment type="catalytic activity">
    <reaction evidence="44">
        <text>(2E)-tetradecenoyl-[ACP] + NADPH + H(+) = tetradecanoyl-[ACP] + NADP(+)</text>
        <dbReference type="Rhea" id="RHEA:41896"/>
        <dbReference type="Rhea" id="RHEA-COMP:9647"/>
        <dbReference type="Rhea" id="RHEA-COMP:9648"/>
        <dbReference type="ChEBI" id="CHEBI:15378"/>
        <dbReference type="ChEBI" id="CHEBI:57783"/>
        <dbReference type="ChEBI" id="CHEBI:58349"/>
        <dbReference type="ChEBI" id="CHEBI:78475"/>
        <dbReference type="ChEBI" id="CHEBI:78477"/>
    </reaction>
    <physiologicalReaction direction="left-to-right" evidence="44">
        <dbReference type="Rhea" id="RHEA:41897"/>
    </physiologicalReaction>
</comment>
<comment type="catalytic activity">
    <reaction evidence="24">
        <text>3-oxodecanoyl-[ACP] + NADPH + H(+) = (3R)-hydroxydecanoyl-[ACP] + NADP(+)</text>
        <dbReference type="Rhea" id="RHEA:41856"/>
        <dbReference type="Rhea" id="RHEA-COMP:9637"/>
        <dbReference type="Rhea" id="RHEA-COMP:9638"/>
        <dbReference type="ChEBI" id="CHEBI:15378"/>
        <dbReference type="ChEBI" id="CHEBI:57783"/>
        <dbReference type="ChEBI" id="CHEBI:58349"/>
        <dbReference type="ChEBI" id="CHEBI:78464"/>
        <dbReference type="ChEBI" id="CHEBI:78466"/>
    </reaction>
    <physiologicalReaction direction="left-to-right" evidence="24">
        <dbReference type="Rhea" id="RHEA:41857"/>
    </physiologicalReaction>
</comment>
<name>A0AAU9CNC6_9BACT</name>
<evidence type="ECO:0000256" key="21">
    <source>
        <dbReference type="ARBA" id="ARBA00047300"/>
    </source>
</evidence>
<proteinExistence type="predicted"/>
<comment type="catalytic activity">
    <reaction evidence="21">
        <text>3-oxooctadecanoyl-[ACP] + NADPH + H(+) = (3R)-hydroxyoctadecanoyl-[ACP] + NADP(+)</text>
        <dbReference type="Rhea" id="RHEA:41920"/>
        <dbReference type="Rhea" id="RHEA-COMP:9653"/>
        <dbReference type="Rhea" id="RHEA-COMP:9654"/>
        <dbReference type="ChEBI" id="CHEBI:15378"/>
        <dbReference type="ChEBI" id="CHEBI:57783"/>
        <dbReference type="ChEBI" id="CHEBI:58349"/>
        <dbReference type="ChEBI" id="CHEBI:78487"/>
        <dbReference type="ChEBI" id="CHEBI:78488"/>
    </reaction>
    <physiologicalReaction direction="left-to-right" evidence="21">
        <dbReference type="Rhea" id="RHEA:41921"/>
    </physiologicalReaction>
</comment>
<keyword evidence="6" id="KW-0521">NADP</keyword>
<comment type="function">
    <text evidence="51">Involved in production of the polyketide antibiotic thailandamide.</text>
</comment>
<dbReference type="GO" id="GO:0016297">
    <property type="term" value="F:fatty acyl-[ACP] hydrolase activity"/>
    <property type="evidence" value="ECO:0007669"/>
    <property type="project" value="UniProtKB-EC"/>
</dbReference>
<keyword evidence="9" id="KW-0511">Multifunctional enzyme</keyword>
<evidence type="ECO:0000256" key="38">
    <source>
        <dbReference type="ARBA" id="ARBA00048650"/>
    </source>
</evidence>
<evidence type="ECO:0000256" key="6">
    <source>
        <dbReference type="ARBA" id="ARBA00022857"/>
    </source>
</evidence>
<evidence type="ECO:0000256" key="30">
    <source>
        <dbReference type="ARBA" id="ARBA00047953"/>
    </source>
</evidence>
<comment type="catalytic activity">
    <reaction evidence="26">
        <text>(2E)-butenoyl-[ACP] + NADPH + H(+) = butanoyl-[ACP] + NADP(+)</text>
        <dbReference type="Rhea" id="RHEA:41812"/>
        <dbReference type="Rhea" id="RHEA-COMP:9627"/>
        <dbReference type="Rhea" id="RHEA-COMP:9628"/>
        <dbReference type="ChEBI" id="CHEBI:15378"/>
        <dbReference type="ChEBI" id="CHEBI:57783"/>
        <dbReference type="ChEBI" id="CHEBI:58349"/>
        <dbReference type="ChEBI" id="CHEBI:78453"/>
        <dbReference type="ChEBI" id="CHEBI:78454"/>
    </reaction>
    <physiologicalReaction direction="left-to-right" evidence="26">
        <dbReference type="Rhea" id="RHEA:41813"/>
    </physiologicalReaction>
</comment>
<evidence type="ECO:0000256" key="22">
    <source>
        <dbReference type="ARBA" id="ARBA00047394"/>
    </source>
</evidence>
<comment type="catalytic activity">
    <reaction evidence="29">
        <text>(2E)-hexenoyl-[ACP] + NADPH + H(+) = hexanoyl-[ACP] + NADP(+)</text>
        <dbReference type="Rhea" id="RHEA:41832"/>
        <dbReference type="Rhea" id="RHEA-COMP:9631"/>
        <dbReference type="Rhea" id="RHEA-COMP:9632"/>
        <dbReference type="ChEBI" id="CHEBI:15378"/>
        <dbReference type="ChEBI" id="CHEBI:57783"/>
        <dbReference type="ChEBI" id="CHEBI:58349"/>
        <dbReference type="ChEBI" id="CHEBI:78458"/>
        <dbReference type="ChEBI" id="CHEBI:78459"/>
    </reaction>
    <physiologicalReaction direction="left-to-right" evidence="29">
        <dbReference type="Rhea" id="RHEA:41833"/>
    </physiologicalReaction>
</comment>
<evidence type="ECO:0000256" key="49">
    <source>
        <dbReference type="ARBA" id="ARBA00049521"/>
    </source>
</evidence>
<dbReference type="SMART" id="SM00825">
    <property type="entry name" value="PKS_KS"/>
    <property type="match status" value="1"/>
</dbReference>
<feature type="domain" description="Polyketide synthase-like phosphopantetheine-binding" evidence="53">
    <location>
        <begin position="2073"/>
        <end position="2144"/>
    </location>
</feature>
<evidence type="ECO:0000256" key="27">
    <source>
        <dbReference type="ARBA" id="ARBA00047578"/>
    </source>
</evidence>
<evidence type="ECO:0000259" key="56">
    <source>
        <dbReference type="SMART" id="SM00827"/>
    </source>
</evidence>
<dbReference type="Proteomes" id="UP001348817">
    <property type="component" value="Plasmid pFA2"/>
</dbReference>
<dbReference type="InterPro" id="IPR032821">
    <property type="entry name" value="PKS_assoc"/>
</dbReference>
<dbReference type="Gene3D" id="3.40.47.10">
    <property type="match status" value="1"/>
</dbReference>
<comment type="catalytic activity">
    <reaction evidence="30">
        <text>3-oxobutanoyl-[ACP] + NADPH + H(+) = (3R)-hydroxybutanoyl-[ACP] + NADP(+)</text>
        <dbReference type="Rhea" id="RHEA:41804"/>
        <dbReference type="Rhea" id="RHEA-COMP:9625"/>
        <dbReference type="Rhea" id="RHEA-COMP:9626"/>
        <dbReference type="ChEBI" id="CHEBI:15378"/>
        <dbReference type="ChEBI" id="CHEBI:57783"/>
        <dbReference type="ChEBI" id="CHEBI:58349"/>
        <dbReference type="ChEBI" id="CHEBI:78450"/>
        <dbReference type="ChEBI" id="CHEBI:78451"/>
    </reaction>
    <physiologicalReaction direction="left-to-right" evidence="30">
        <dbReference type="Rhea" id="RHEA:41805"/>
    </physiologicalReaction>
</comment>
<dbReference type="SUPFAM" id="SSF47336">
    <property type="entry name" value="ACP-like"/>
    <property type="match status" value="1"/>
</dbReference>
<comment type="catalytic activity">
    <reaction evidence="38">
        <text>a 2,3-saturated acyl-[ACP] + NADP(+) = a (2E)-enoyl-[ACP] + NADPH + H(+)</text>
        <dbReference type="Rhea" id="RHEA:22564"/>
        <dbReference type="Rhea" id="RHEA-COMP:9925"/>
        <dbReference type="Rhea" id="RHEA-COMP:9926"/>
        <dbReference type="ChEBI" id="CHEBI:15378"/>
        <dbReference type="ChEBI" id="CHEBI:57783"/>
        <dbReference type="ChEBI" id="CHEBI:58349"/>
        <dbReference type="ChEBI" id="CHEBI:78784"/>
        <dbReference type="ChEBI" id="CHEBI:78785"/>
        <dbReference type="EC" id="1.3.1.39"/>
    </reaction>
    <physiologicalReaction direction="right-to-left" evidence="38">
        <dbReference type="Rhea" id="RHEA:22566"/>
    </physiologicalReaction>
</comment>
<dbReference type="InterPro" id="IPR036736">
    <property type="entry name" value="ACP-like_sf"/>
</dbReference>
<keyword evidence="7" id="KW-0663">Pyridoxal phosphate</keyword>
<dbReference type="Pfam" id="PF00550">
    <property type="entry name" value="PP-binding"/>
    <property type="match status" value="1"/>
</dbReference>
<dbReference type="Pfam" id="PF14765">
    <property type="entry name" value="PS-DH"/>
    <property type="match status" value="1"/>
</dbReference>
<evidence type="ECO:0000256" key="44">
    <source>
        <dbReference type="ARBA" id="ARBA00049171"/>
    </source>
</evidence>
<evidence type="ECO:0000256" key="36">
    <source>
        <dbReference type="ARBA" id="ARBA00048506"/>
    </source>
</evidence>
<evidence type="ECO:0000256" key="33">
    <source>
        <dbReference type="ARBA" id="ARBA00048281"/>
    </source>
</evidence>
<evidence type="ECO:0000256" key="39">
    <source>
        <dbReference type="ARBA" id="ARBA00048691"/>
    </source>
</evidence>
<evidence type="ECO:0000256" key="40">
    <source>
        <dbReference type="ARBA" id="ARBA00048704"/>
    </source>
</evidence>
<dbReference type="InterPro" id="IPR016036">
    <property type="entry name" value="Malonyl_transacylase_ACP-bd"/>
</dbReference>
<dbReference type="Pfam" id="PF16197">
    <property type="entry name" value="KAsynt_C_assoc"/>
    <property type="match status" value="1"/>
</dbReference>
<dbReference type="Gene3D" id="3.40.50.1820">
    <property type="entry name" value="alpha/beta hydrolase"/>
    <property type="match status" value="1"/>
</dbReference>
<evidence type="ECO:0000256" key="23">
    <source>
        <dbReference type="ARBA" id="ARBA00047400"/>
    </source>
</evidence>
<comment type="pathway">
    <text evidence="1">Lipid metabolism.</text>
</comment>
<evidence type="ECO:0000256" key="2">
    <source>
        <dbReference type="ARBA" id="ARBA00022450"/>
    </source>
</evidence>
<dbReference type="InterPro" id="IPR011032">
    <property type="entry name" value="GroES-like_sf"/>
</dbReference>
<dbReference type="GO" id="GO:0019171">
    <property type="term" value="F:(3R)-hydroxyacyl-[acyl-carrier-protein] dehydratase activity"/>
    <property type="evidence" value="ECO:0007669"/>
    <property type="project" value="UniProtKB-EC"/>
</dbReference>
<dbReference type="InterPro" id="IPR036291">
    <property type="entry name" value="NAD(P)-bd_dom_sf"/>
</dbReference>
<comment type="catalytic activity">
    <reaction evidence="36">
        <text>a fatty acyl-[ACP] + malonyl-[ACP] + H(+) = a 3-oxoacyl-[ACP] + holo-[ACP] + CO2</text>
        <dbReference type="Rhea" id="RHEA:22836"/>
        <dbReference type="Rhea" id="RHEA-COMP:9623"/>
        <dbReference type="Rhea" id="RHEA-COMP:9685"/>
        <dbReference type="Rhea" id="RHEA-COMP:9916"/>
        <dbReference type="Rhea" id="RHEA-COMP:14125"/>
        <dbReference type="ChEBI" id="CHEBI:15378"/>
        <dbReference type="ChEBI" id="CHEBI:16526"/>
        <dbReference type="ChEBI" id="CHEBI:64479"/>
        <dbReference type="ChEBI" id="CHEBI:78449"/>
        <dbReference type="ChEBI" id="CHEBI:78776"/>
        <dbReference type="ChEBI" id="CHEBI:138651"/>
        <dbReference type="EC" id="2.3.1.41"/>
    </reaction>
    <physiologicalReaction direction="left-to-right" evidence="36">
        <dbReference type="Rhea" id="RHEA:22837"/>
    </physiologicalReaction>
</comment>
<comment type="catalytic activity">
    <reaction evidence="33">
        <text>(2E)-dodecenoyl-[ACP] + NADPH + H(+) = dodecanoyl-[ACP] + NADP(+)</text>
        <dbReference type="Rhea" id="RHEA:41880"/>
        <dbReference type="Rhea" id="RHEA-COMP:9643"/>
        <dbReference type="Rhea" id="RHEA-COMP:9644"/>
        <dbReference type="ChEBI" id="CHEBI:15378"/>
        <dbReference type="ChEBI" id="CHEBI:57783"/>
        <dbReference type="ChEBI" id="CHEBI:58349"/>
        <dbReference type="ChEBI" id="CHEBI:65264"/>
        <dbReference type="ChEBI" id="CHEBI:78472"/>
    </reaction>
    <physiologicalReaction direction="left-to-right" evidence="33">
        <dbReference type="Rhea" id="RHEA:41881"/>
    </physiologicalReaction>
</comment>
<evidence type="ECO:0000256" key="47">
    <source>
        <dbReference type="ARBA" id="ARBA00049422"/>
    </source>
</evidence>
<comment type="catalytic activity">
    <reaction evidence="19">
        <text>(3R)-hydroxybutanoyl-[ACP] = (2E)-butenoyl-[ACP] + H2O</text>
        <dbReference type="Rhea" id="RHEA:41808"/>
        <dbReference type="Rhea" id="RHEA-COMP:9626"/>
        <dbReference type="Rhea" id="RHEA-COMP:9627"/>
        <dbReference type="ChEBI" id="CHEBI:15377"/>
        <dbReference type="ChEBI" id="CHEBI:78451"/>
        <dbReference type="ChEBI" id="CHEBI:78453"/>
    </reaction>
    <physiologicalReaction direction="left-to-right" evidence="19">
        <dbReference type="Rhea" id="RHEA:41809"/>
    </physiologicalReaction>
</comment>
<dbReference type="SUPFAM" id="SSF50129">
    <property type="entry name" value="GroES-like"/>
    <property type="match status" value="1"/>
</dbReference>
<evidence type="ECO:0000256" key="3">
    <source>
        <dbReference type="ARBA" id="ARBA00022553"/>
    </source>
</evidence>
<dbReference type="Pfam" id="PF00698">
    <property type="entry name" value="Acyl_transf_1"/>
    <property type="match status" value="1"/>
</dbReference>
<evidence type="ECO:0000256" key="45">
    <source>
        <dbReference type="ARBA" id="ARBA00049263"/>
    </source>
</evidence>
<comment type="catalytic activity">
    <reaction evidence="46">
        <text>3-oxohexadecanoyl-[ACP] + NADPH + H(+) = (3R)-hydroxyhexadecanoyl-[ACP] + NADP(+)</text>
        <dbReference type="Rhea" id="RHEA:41904"/>
        <dbReference type="Rhea" id="RHEA-COMP:9649"/>
        <dbReference type="Rhea" id="RHEA-COMP:9650"/>
        <dbReference type="ChEBI" id="CHEBI:15378"/>
        <dbReference type="ChEBI" id="CHEBI:57783"/>
        <dbReference type="ChEBI" id="CHEBI:58349"/>
        <dbReference type="ChEBI" id="CHEBI:78478"/>
        <dbReference type="ChEBI" id="CHEBI:78480"/>
    </reaction>
    <physiologicalReaction direction="left-to-right" evidence="46">
        <dbReference type="Rhea" id="RHEA:41905"/>
    </physiologicalReaction>
</comment>
<dbReference type="SUPFAM" id="SSF53474">
    <property type="entry name" value="alpha/beta-Hydrolases"/>
    <property type="match status" value="1"/>
</dbReference>
<dbReference type="SMART" id="SM00823">
    <property type="entry name" value="PKS_PP"/>
    <property type="match status" value="1"/>
</dbReference>
<comment type="catalytic activity">
    <reaction evidence="12">
        <text>(3R)-hydroxydodecanoyl-[ACP] = (2E)-dodecenoyl-[ACP] + H2O</text>
        <dbReference type="Rhea" id="RHEA:41876"/>
        <dbReference type="Rhea" id="RHEA-COMP:9642"/>
        <dbReference type="Rhea" id="RHEA-COMP:9643"/>
        <dbReference type="ChEBI" id="CHEBI:15377"/>
        <dbReference type="ChEBI" id="CHEBI:78470"/>
        <dbReference type="ChEBI" id="CHEBI:78472"/>
    </reaction>
    <physiologicalReaction direction="left-to-right" evidence="12">
        <dbReference type="Rhea" id="RHEA:41877"/>
    </physiologicalReaction>
</comment>
<keyword evidence="58" id="KW-0614">Plasmid</keyword>
<evidence type="ECO:0000256" key="4">
    <source>
        <dbReference type="ARBA" id="ARBA00022679"/>
    </source>
</evidence>
<feature type="domain" description="Polyketide/metazoan fatty acid synthase-like dehydratase" evidence="55">
    <location>
        <begin position="909"/>
        <end position="1075"/>
    </location>
</feature>
<comment type="catalytic activity">
    <reaction evidence="15">
        <text>a (3R)-hydroxyacyl-[ACP] = a (2E)-enoyl-[ACP] + H2O</text>
        <dbReference type="Rhea" id="RHEA:13097"/>
        <dbReference type="Rhea" id="RHEA-COMP:9925"/>
        <dbReference type="Rhea" id="RHEA-COMP:9945"/>
        <dbReference type="ChEBI" id="CHEBI:15377"/>
        <dbReference type="ChEBI" id="CHEBI:78784"/>
        <dbReference type="ChEBI" id="CHEBI:78827"/>
        <dbReference type="EC" id="4.2.1.59"/>
    </reaction>
    <physiologicalReaction direction="left-to-right" evidence="15">
        <dbReference type="Rhea" id="RHEA:13098"/>
    </physiologicalReaction>
</comment>
<dbReference type="InterPro" id="IPR016035">
    <property type="entry name" value="Acyl_Trfase/lysoPLipase"/>
</dbReference>
<dbReference type="GO" id="GO:0071770">
    <property type="term" value="P:DIM/DIP cell wall layer assembly"/>
    <property type="evidence" value="ECO:0007669"/>
    <property type="project" value="TreeGrafter"/>
</dbReference>
<evidence type="ECO:0000256" key="42">
    <source>
        <dbReference type="ARBA" id="ARBA00049019"/>
    </source>
</evidence>
<comment type="catalytic activity">
    <reaction evidence="40">
        <text>hexadecanoyl-[ACP] + H2O = hexadecanoate + holo-[ACP] + H(+)</text>
        <dbReference type="Rhea" id="RHEA:41932"/>
        <dbReference type="Rhea" id="RHEA-COMP:9652"/>
        <dbReference type="Rhea" id="RHEA-COMP:9685"/>
        <dbReference type="ChEBI" id="CHEBI:7896"/>
        <dbReference type="ChEBI" id="CHEBI:15377"/>
        <dbReference type="ChEBI" id="CHEBI:15378"/>
        <dbReference type="ChEBI" id="CHEBI:64479"/>
        <dbReference type="ChEBI" id="CHEBI:78483"/>
        <dbReference type="EC" id="3.1.2.14"/>
    </reaction>
    <physiologicalReaction direction="left-to-right" evidence="40">
        <dbReference type="Rhea" id="RHEA:41933"/>
    </physiologicalReaction>
</comment>
<keyword evidence="4" id="KW-0808">Transferase</keyword>
<comment type="catalytic activity">
    <reaction evidence="47">
        <text>3-oxooctanoyl-[ACP] + NADPH + H(+) = (3R)-hydroxyoctanoyl-[ACP] + NADP(+)</text>
        <dbReference type="Rhea" id="RHEA:41840"/>
        <dbReference type="Rhea" id="RHEA-COMP:9633"/>
        <dbReference type="Rhea" id="RHEA-COMP:9634"/>
        <dbReference type="ChEBI" id="CHEBI:15378"/>
        <dbReference type="ChEBI" id="CHEBI:57783"/>
        <dbReference type="ChEBI" id="CHEBI:58349"/>
        <dbReference type="ChEBI" id="CHEBI:78460"/>
        <dbReference type="ChEBI" id="CHEBI:78461"/>
    </reaction>
    <physiologicalReaction direction="left-to-right" evidence="47">
        <dbReference type="Rhea" id="RHEA:41841"/>
    </physiologicalReaction>
</comment>
<comment type="catalytic activity">
    <reaction evidence="48">
        <text>butanoyl-[ACP] + malonyl-[ACP] + H(+) = 3-oxohexanoyl-[ACP] + holo-[ACP] + CO2</text>
        <dbReference type="Rhea" id="RHEA:41820"/>
        <dbReference type="Rhea" id="RHEA-COMP:9623"/>
        <dbReference type="Rhea" id="RHEA-COMP:9628"/>
        <dbReference type="Rhea" id="RHEA-COMP:9629"/>
        <dbReference type="Rhea" id="RHEA-COMP:9685"/>
        <dbReference type="ChEBI" id="CHEBI:15378"/>
        <dbReference type="ChEBI" id="CHEBI:16526"/>
        <dbReference type="ChEBI" id="CHEBI:64479"/>
        <dbReference type="ChEBI" id="CHEBI:78449"/>
        <dbReference type="ChEBI" id="CHEBI:78454"/>
        <dbReference type="ChEBI" id="CHEBI:78456"/>
    </reaction>
    <physiologicalReaction direction="left-to-right" evidence="48">
        <dbReference type="Rhea" id="RHEA:41821"/>
    </physiologicalReaction>
</comment>
<evidence type="ECO:0000256" key="8">
    <source>
        <dbReference type="ARBA" id="ARBA00023239"/>
    </source>
</evidence>
<comment type="catalytic activity">
    <reaction evidence="17">
        <text>(3R)-hydroxyoctadecanoyl-[ACP] = (2E)-octadecenoyl-[ACP] + H2O</text>
        <dbReference type="Rhea" id="RHEA:41924"/>
        <dbReference type="Rhea" id="RHEA-COMP:9654"/>
        <dbReference type="Rhea" id="RHEA-COMP:9655"/>
        <dbReference type="ChEBI" id="CHEBI:15377"/>
        <dbReference type="ChEBI" id="CHEBI:78488"/>
        <dbReference type="ChEBI" id="CHEBI:78489"/>
    </reaction>
    <physiologicalReaction direction="left-to-right" evidence="17">
        <dbReference type="Rhea" id="RHEA:41925"/>
    </physiologicalReaction>
</comment>
<dbReference type="Gene3D" id="3.30.70.3290">
    <property type="match status" value="1"/>
</dbReference>
<evidence type="ECO:0000256" key="5">
    <source>
        <dbReference type="ARBA" id="ARBA00022799"/>
    </source>
</evidence>
<dbReference type="InterPro" id="IPR014043">
    <property type="entry name" value="Acyl_transferase_dom"/>
</dbReference>
<dbReference type="Pfam" id="PF00975">
    <property type="entry name" value="Thioesterase"/>
    <property type="match status" value="1"/>
</dbReference>
<geneLocation type="plasmid" evidence="58 59">
    <name>pFA2</name>
</geneLocation>
<evidence type="ECO:0000256" key="41">
    <source>
        <dbReference type="ARBA" id="ARBA00048935"/>
    </source>
</evidence>
<keyword evidence="59" id="KW-1185">Reference proteome</keyword>
<evidence type="ECO:0000256" key="35">
    <source>
        <dbReference type="ARBA" id="ARBA00048420"/>
    </source>
</evidence>
<dbReference type="InterPro" id="IPR029058">
    <property type="entry name" value="AB_hydrolase_fold"/>
</dbReference>
<evidence type="ECO:0000259" key="55">
    <source>
        <dbReference type="SMART" id="SM00826"/>
    </source>
</evidence>
<evidence type="ECO:0000256" key="19">
    <source>
        <dbReference type="ARBA" id="ARBA00023402"/>
    </source>
</evidence>
<dbReference type="SUPFAM" id="SSF55048">
    <property type="entry name" value="Probable ACP-binding domain of malonyl-CoA ACP transacylase"/>
    <property type="match status" value="1"/>
</dbReference>
<dbReference type="SUPFAM" id="SSF53901">
    <property type="entry name" value="Thiolase-like"/>
    <property type="match status" value="1"/>
</dbReference>
<dbReference type="InterPro" id="IPR049551">
    <property type="entry name" value="PKS_DH_C"/>
</dbReference>
<evidence type="ECO:0000256" key="16">
    <source>
        <dbReference type="ARBA" id="ARBA00023398"/>
    </source>
</evidence>
<comment type="catalytic activity">
    <reaction evidence="22">
        <text>hexanoyl-[ACP] + malonyl-[ACP] + H(+) = 3-oxooctanoyl-[ACP] + holo-[ACP] + CO2</text>
        <dbReference type="Rhea" id="RHEA:41836"/>
        <dbReference type="Rhea" id="RHEA-COMP:9623"/>
        <dbReference type="Rhea" id="RHEA-COMP:9632"/>
        <dbReference type="Rhea" id="RHEA-COMP:9633"/>
        <dbReference type="Rhea" id="RHEA-COMP:9685"/>
        <dbReference type="ChEBI" id="CHEBI:15378"/>
        <dbReference type="ChEBI" id="CHEBI:16526"/>
        <dbReference type="ChEBI" id="CHEBI:64479"/>
        <dbReference type="ChEBI" id="CHEBI:78449"/>
        <dbReference type="ChEBI" id="CHEBI:78459"/>
        <dbReference type="ChEBI" id="CHEBI:78460"/>
    </reaction>
    <physiologicalReaction direction="left-to-right" evidence="22">
        <dbReference type="Rhea" id="RHEA:41837"/>
    </physiologicalReaction>
</comment>
<dbReference type="RefSeq" id="WP_338395188.1">
    <property type="nucleotide sequence ID" value="NZ_AP025316.1"/>
</dbReference>
<reference evidence="58 59" key="1">
    <citation type="submission" date="2021-12" db="EMBL/GenBank/DDBJ databases">
        <title>Genome sequencing of bacteria with rrn-lacking chromosome and rrn-plasmid.</title>
        <authorList>
            <person name="Anda M."/>
            <person name="Iwasaki W."/>
        </authorList>
    </citation>
    <scope>NUCLEOTIDE SEQUENCE [LARGE SCALE GENOMIC DNA]</scope>
    <source>
        <strain evidence="58 59">DSM 100852</strain>
        <plasmid evidence="58 59">pFA2</plasmid>
    </source>
</reference>
<comment type="catalytic activity">
    <reaction evidence="16">
        <text>(3R)-hydroxytetradecanoyl-[ACP] = (2E)-tetradecenoyl-[ACP] + H2O</text>
        <dbReference type="Rhea" id="RHEA:41892"/>
        <dbReference type="Rhea" id="RHEA-COMP:9646"/>
        <dbReference type="Rhea" id="RHEA-COMP:9647"/>
        <dbReference type="ChEBI" id="CHEBI:15377"/>
        <dbReference type="ChEBI" id="CHEBI:78474"/>
        <dbReference type="ChEBI" id="CHEBI:78475"/>
    </reaction>
    <physiologicalReaction direction="left-to-right" evidence="16">
        <dbReference type="Rhea" id="RHEA:41893"/>
    </physiologicalReaction>
</comment>
<dbReference type="InterPro" id="IPR013154">
    <property type="entry name" value="ADH-like_N"/>
</dbReference>
<dbReference type="PANTHER" id="PTHR43775:SF37">
    <property type="entry name" value="SI:DKEY-61P9.11"/>
    <property type="match status" value="1"/>
</dbReference>
<comment type="function">
    <text evidence="20">Fatty acid synthetase is a multifunctional enzyme that catalyzes the de novo biosynthesis of long-chain saturated fatty acids starting from acetyl-CoA and malonyl-CoA in the presence of NADPH. This multifunctional protein contains 7 catalytic activities and a site for the binding of the prosthetic group 4'-phosphopantetheine of the acyl carrier protein ([ACP]) domain.</text>
</comment>
<keyword evidence="2" id="KW-0596">Phosphopantetheine</keyword>
<dbReference type="InterPro" id="IPR006162">
    <property type="entry name" value="Ppantetheine_attach_site"/>
</dbReference>
<dbReference type="Pfam" id="PF08240">
    <property type="entry name" value="ADH_N"/>
    <property type="match status" value="1"/>
</dbReference>
<evidence type="ECO:0000256" key="34">
    <source>
        <dbReference type="ARBA" id="ARBA00048289"/>
    </source>
</evidence>
<comment type="catalytic activity">
    <reaction evidence="43">
        <text>decanoyl-[ACP] + malonyl-[ACP] + H(+) = 3-oxododecanoyl-[ACP] + holo-[ACP] + CO2</text>
        <dbReference type="Rhea" id="RHEA:41868"/>
        <dbReference type="Rhea" id="RHEA-COMP:9623"/>
        <dbReference type="Rhea" id="RHEA-COMP:9640"/>
        <dbReference type="Rhea" id="RHEA-COMP:9641"/>
        <dbReference type="Rhea" id="RHEA-COMP:9685"/>
        <dbReference type="ChEBI" id="CHEBI:15378"/>
        <dbReference type="ChEBI" id="CHEBI:16526"/>
        <dbReference type="ChEBI" id="CHEBI:64479"/>
        <dbReference type="ChEBI" id="CHEBI:78449"/>
        <dbReference type="ChEBI" id="CHEBI:78468"/>
        <dbReference type="ChEBI" id="CHEBI:78469"/>
    </reaction>
    <physiologicalReaction direction="left-to-right" evidence="43">
        <dbReference type="Rhea" id="RHEA:41869"/>
    </physiologicalReaction>
</comment>
<evidence type="ECO:0000313" key="58">
    <source>
        <dbReference type="EMBL" id="BDD11788.1"/>
    </source>
</evidence>
<dbReference type="Gene3D" id="3.90.180.10">
    <property type="entry name" value="Medium-chain alcohol dehydrogenases, catalytic domain"/>
    <property type="match status" value="1"/>
</dbReference>
<comment type="catalytic activity">
    <reaction evidence="41">
        <text>3-oxotetradecanoyl-[ACP] + NADPH + H(+) = (3R)-hydroxytetradecanoyl-[ACP] + NADP(+)</text>
        <dbReference type="Rhea" id="RHEA:41888"/>
        <dbReference type="Rhea" id="RHEA-COMP:9645"/>
        <dbReference type="Rhea" id="RHEA-COMP:9646"/>
        <dbReference type="ChEBI" id="CHEBI:15378"/>
        <dbReference type="ChEBI" id="CHEBI:57783"/>
        <dbReference type="ChEBI" id="CHEBI:58349"/>
        <dbReference type="ChEBI" id="CHEBI:78473"/>
        <dbReference type="ChEBI" id="CHEBI:78474"/>
    </reaction>
    <physiologicalReaction direction="left-to-right" evidence="41">
        <dbReference type="Rhea" id="RHEA:41889"/>
    </physiologicalReaction>
</comment>
<comment type="catalytic activity">
    <reaction evidence="37">
        <text>3-oxohexanoyl-[ACP] + NADPH + H(+) = (3R)-hydroxyhexanoyl-[ACP] + NADP(+)</text>
        <dbReference type="Rhea" id="RHEA:41824"/>
        <dbReference type="Rhea" id="RHEA-COMP:9629"/>
        <dbReference type="Rhea" id="RHEA-COMP:9630"/>
        <dbReference type="ChEBI" id="CHEBI:15378"/>
        <dbReference type="ChEBI" id="CHEBI:57783"/>
        <dbReference type="ChEBI" id="CHEBI:58349"/>
        <dbReference type="ChEBI" id="CHEBI:78456"/>
        <dbReference type="ChEBI" id="CHEBI:78457"/>
    </reaction>
    <physiologicalReaction direction="left-to-right" evidence="37">
        <dbReference type="Rhea" id="RHEA:41825"/>
    </physiologicalReaction>
</comment>
<evidence type="ECO:0000259" key="52">
    <source>
        <dbReference type="SMART" id="SM00822"/>
    </source>
</evidence>
<feature type="domain" description="Ketosynthase family 3 (KS3)" evidence="54">
    <location>
        <begin position="18"/>
        <end position="446"/>
    </location>
</feature>
<dbReference type="SMART" id="SM00827">
    <property type="entry name" value="PKS_AT"/>
    <property type="match status" value="1"/>
</dbReference>
<evidence type="ECO:0000256" key="18">
    <source>
        <dbReference type="ARBA" id="ARBA00023401"/>
    </source>
</evidence>
<keyword evidence="10" id="KW-0012">Acyltransferase</keyword>
<dbReference type="EMBL" id="AP025316">
    <property type="protein sequence ID" value="BDD11788.1"/>
    <property type="molecule type" value="Genomic_DNA"/>
</dbReference>
<dbReference type="InterPro" id="IPR014031">
    <property type="entry name" value="Ketoacyl_synth_C"/>
</dbReference>
<comment type="catalytic activity">
    <reaction evidence="34">
        <text>tetradecanoyl-[ACP] + H2O = tetradecanoate + holo-[ACP] + H(+)</text>
        <dbReference type="Rhea" id="RHEA:30123"/>
        <dbReference type="Rhea" id="RHEA-COMP:9648"/>
        <dbReference type="Rhea" id="RHEA-COMP:9685"/>
        <dbReference type="ChEBI" id="CHEBI:15377"/>
        <dbReference type="ChEBI" id="CHEBI:15378"/>
        <dbReference type="ChEBI" id="CHEBI:30807"/>
        <dbReference type="ChEBI" id="CHEBI:64479"/>
        <dbReference type="ChEBI" id="CHEBI:78477"/>
        <dbReference type="EC" id="3.1.2.14"/>
    </reaction>
    <physiologicalReaction direction="left-to-right" evidence="34">
        <dbReference type="Rhea" id="RHEA:30124"/>
    </physiologicalReaction>
</comment>
<dbReference type="GO" id="GO:0004316">
    <property type="term" value="F:3-oxoacyl-[acyl-carrier-protein] reductase (NADPH) activity"/>
    <property type="evidence" value="ECO:0007669"/>
    <property type="project" value="UniProtKB-EC"/>
</dbReference>
<dbReference type="FunFam" id="3.40.47.10:FF:000019">
    <property type="entry name" value="Polyketide synthase type I"/>
    <property type="match status" value="1"/>
</dbReference>
<dbReference type="CDD" id="cd00833">
    <property type="entry name" value="PKS"/>
    <property type="match status" value="1"/>
</dbReference>
<dbReference type="SUPFAM" id="SSF51735">
    <property type="entry name" value="NAD(P)-binding Rossmann-fold domains"/>
    <property type="match status" value="3"/>
</dbReference>
<dbReference type="FunFam" id="3.40.366.10:FF:000002">
    <property type="entry name" value="Probable polyketide synthase 2"/>
    <property type="match status" value="1"/>
</dbReference>
<evidence type="ECO:0000256" key="13">
    <source>
        <dbReference type="ARBA" id="ARBA00023373"/>
    </source>
</evidence>
<comment type="catalytic activity">
    <reaction evidence="31">
        <text>acetyl-[ACP] + malonyl-[ACP] + H(+) = 3-oxobutanoyl-[ACP] + holo-[ACP] + CO2</text>
        <dbReference type="Rhea" id="RHEA:41800"/>
        <dbReference type="Rhea" id="RHEA-COMP:9621"/>
        <dbReference type="Rhea" id="RHEA-COMP:9623"/>
        <dbReference type="Rhea" id="RHEA-COMP:9625"/>
        <dbReference type="Rhea" id="RHEA-COMP:9685"/>
        <dbReference type="ChEBI" id="CHEBI:15378"/>
        <dbReference type="ChEBI" id="CHEBI:16526"/>
        <dbReference type="ChEBI" id="CHEBI:64479"/>
        <dbReference type="ChEBI" id="CHEBI:78446"/>
        <dbReference type="ChEBI" id="CHEBI:78449"/>
        <dbReference type="ChEBI" id="CHEBI:78450"/>
    </reaction>
    <physiologicalReaction direction="left-to-right" evidence="31">
        <dbReference type="Rhea" id="RHEA:41801"/>
    </physiologicalReaction>
</comment>
<comment type="catalytic activity">
    <reaction evidence="27">
        <text>dodecanoyl-[ACP] + malonyl-[ACP] + H(+) = 3-oxotetradecanoyl-[ACP] + holo-[ACP] + CO2</text>
        <dbReference type="Rhea" id="RHEA:41884"/>
        <dbReference type="Rhea" id="RHEA-COMP:9623"/>
        <dbReference type="Rhea" id="RHEA-COMP:9644"/>
        <dbReference type="Rhea" id="RHEA-COMP:9645"/>
        <dbReference type="Rhea" id="RHEA-COMP:9685"/>
        <dbReference type="ChEBI" id="CHEBI:15378"/>
        <dbReference type="ChEBI" id="CHEBI:16526"/>
        <dbReference type="ChEBI" id="CHEBI:64479"/>
        <dbReference type="ChEBI" id="CHEBI:65264"/>
        <dbReference type="ChEBI" id="CHEBI:78449"/>
        <dbReference type="ChEBI" id="CHEBI:78473"/>
    </reaction>
    <physiologicalReaction direction="left-to-right" evidence="27">
        <dbReference type="Rhea" id="RHEA:41885"/>
    </physiologicalReaction>
</comment>
<evidence type="ECO:0000256" key="9">
    <source>
        <dbReference type="ARBA" id="ARBA00023268"/>
    </source>
</evidence>
<dbReference type="InterPro" id="IPR013968">
    <property type="entry name" value="PKS_KR"/>
</dbReference>
<comment type="catalytic activity">
    <reaction evidence="49">
        <text>(2E)-decenoyl-[ACP] + NADPH + H(+) = decanoyl-[ACP] + NADP(+)</text>
        <dbReference type="Rhea" id="RHEA:41864"/>
        <dbReference type="Rhea" id="RHEA-COMP:9639"/>
        <dbReference type="Rhea" id="RHEA-COMP:9640"/>
        <dbReference type="ChEBI" id="CHEBI:15378"/>
        <dbReference type="ChEBI" id="CHEBI:57783"/>
        <dbReference type="ChEBI" id="CHEBI:58349"/>
        <dbReference type="ChEBI" id="CHEBI:78467"/>
        <dbReference type="ChEBI" id="CHEBI:78468"/>
    </reaction>
    <physiologicalReaction direction="left-to-right" evidence="49">
        <dbReference type="Rhea" id="RHEA:41865"/>
    </physiologicalReaction>
</comment>
<dbReference type="SUPFAM" id="SSF52151">
    <property type="entry name" value="FabD/lysophospholipase-like"/>
    <property type="match status" value="1"/>
</dbReference>
<dbReference type="PANTHER" id="PTHR43775">
    <property type="entry name" value="FATTY ACID SYNTHASE"/>
    <property type="match status" value="1"/>
</dbReference>
<comment type="catalytic activity">
    <reaction evidence="14">
        <text>(3R)-hydroxydecanoyl-[ACP] = (2E)-decenoyl-[ACP] + H2O</text>
        <dbReference type="Rhea" id="RHEA:41860"/>
        <dbReference type="Rhea" id="RHEA-COMP:9638"/>
        <dbReference type="Rhea" id="RHEA-COMP:9639"/>
        <dbReference type="ChEBI" id="CHEBI:15377"/>
        <dbReference type="ChEBI" id="CHEBI:78466"/>
        <dbReference type="ChEBI" id="CHEBI:78467"/>
    </reaction>
    <physiologicalReaction direction="left-to-right" evidence="14">
        <dbReference type="Rhea" id="RHEA:41861"/>
    </physiologicalReaction>
</comment>
<evidence type="ECO:0000259" key="54">
    <source>
        <dbReference type="SMART" id="SM00825"/>
    </source>
</evidence>
<dbReference type="Gene3D" id="3.40.366.10">
    <property type="entry name" value="Malonyl-Coenzyme A Acyl Carrier Protein, domain 2"/>
    <property type="match status" value="1"/>
</dbReference>
<keyword evidence="8" id="KW-0456">Lyase</keyword>
<dbReference type="InterPro" id="IPR057326">
    <property type="entry name" value="KR_dom"/>
</dbReference>
<keyword evidence="3" id="KW-0597">Phosphoprotein</keyword>
<evidence type="ECO:0000256" key="46">
    <source>
        <dbReference type="ARBA" id="ARBA00049414"/>
    </source>
</evidence>
<comment type="catalytic activity">
    <reaction evidence="39">
        <text>holo-[ACP] + acetyl-CoA = acetyl-[ACP] + CoA</text>
        <dbReference type="Rhea" id="RHEA:41788"/>
        <dbReference type="Rhea" id="RHEA-COMP:9621"/>
        <dbReference type="Rhea" id="RHEA-COMP:9685"/>
        <dbReference type="ChEBI" id="CHEBI:57287"/>
        <dbReference type="ChEBI" id="CHEBI:57288"/>
        <dbReference type="ChEBI" id="CHEBI:64479"/>
        <dbReference type="ChEBI" id="CHEBI:78446"/>
        <dbReference type="EC" id="2.3.1.38"/>
    </reaction>
    <physiologicalReaction direction="left-to-right" evidence="39">
        <dbReference type="Rhea" id="RHEA:41789"/>
    </physiologicalReaction>
</comment>
<comment type="catalytic activity">
    <reaction evidence="50">
        <text>octanoyl-[ACP] + malonyl-[ACP] + H(+) = 3-oxodecanoyl-[ACP] + holo-[ACP] + CO2</text>
        <dbReference type="Rhea" id="RHEA:41852"/>
        <dbReference type="Rhea" id="RHEA-COMP:9623"/>
        <dbReference type="Rhea" id="RHEA-COMP:9636"/>
        <dbReference type="Rhea" id="RHEA-COMP:9637"/>
        <dbReference type="Rhea" id="RHEA-COMP:9685"/>
        <dbReference type="ChEBI" id="CHEBI:15378"/>
        <dbReference type="ChEBI" id="CHEBI:16526"/>
        <dbReference type="ChEBI" id="CHEBI:64479"/>
        <dbReference type="ChEBI" id="CHEBI:78449"/>
        <dbReference type="ChEBI" id="CHEBI:78463"/>
        <dbReference type="ChEBI" id="CHEBI:78464"/>
    </reaction>
    <physiologicalReaction direction="left-to-right" evidence="50">
        <dbReference type="Rhea" id="RHEA:41853"/>
    </physiologicalReaction>
</comment>
<sequence>MSGKEKTKASETDERDPIAIVGIGCRFPGGVHGPDSYWEALKNGFDGITDVPADRWSTEEYYDPDTTKFGKIKSRKGGFIDTYDQFDPELFGLFPKEAESMDPQQRLLLESTFEAMEDSGTRLEELKGTKTSVFMGVFMNDYWDIQTAPMHRNRITPHIPMGVSLTSIANRISYVFDLKGASVSLDTACSSSLVALHLACRSIWDGEADQSMAGGVALHLKPESWMMLSKGGFLSPDGYCKSFDERANGYVRSEGVGVMMLKPLSKAKADGDDIYALIEGSAVNSDGFTADGYTVPSEIQQTAMLKAAYKDAGINPKEVQFVEAHGTGTKAGDPKETRAFANVFTPEREEGENLVIGSVKSNMGHTEAAAGVAGLIKLTLCIKNRQIPQNLHFQKGNPAIPFDEWKLKVPTELQEWPHPGRRLLGGLNSFGAGGTNAHLVVAEFVSEQTEGKKEDKKREMSLLTLSARSENALRDMADEYVAYLSKTQDSLGLICNNAGKYRSTFEYRLAVAGRTKEQMIESLEAYIAGEDRPGMVASHLPEVKKRKIGFVFSGQGPQWYAMARQLLETEPVFRNVVLEIEKHFTEIAPWSLLEEMMKDEENSSITDTRIAQPAIMAVQIGLMELWKSYGIEPEGVVGHSIGEIAAAYTSGALNLRQATEVIYHRSRGQNKASGAGKMLAVGVTHKEALELIKGKEHQIGIGAINSPNMVTLSGDTGPLEMLATELEEKDIFARFLRVTVPFHSHHMEPLKDDLISSLAHMQGEKAKIALYSTVTGKRESGEHLTSDYWYKNVRMPVYFTDGVSAMIEDGFDTFIEIAPHPVLSQSVVDLLAHHKKDGDVIPSIRRKDDDFLVFTGSVGKLFTIGVEPDWDLAHPATGKADLPGYPFQRSRYWMESDEHMRLRTEARQHPNLLLGTQSGANEDCFVWDIELDKATDPYIEDHQVDDVIIFPGAGHIELATVAGQLSFGEDFGFLEDINFQSALFLPDDGEPPLVRLEISNSEGRYWLSTKPRDEKDAKWTRHSNGKINHFGDKYDFTAVDLEELKERVRFRQPITPLYKELKQGGLLYGDTFRAITDLWTSPGEVLSQVTLHDSLEHGIERYNLHPAVLDACLHTIFAGKPSTAEEKRGIYLPVSMDRYKFFKKPASKSVWNYVKLNEVTDKIISGDLHIFDEEGDLVALVDNVRCKYIEGSRGESQHDVYVGSAEYRWNLLEEKGESAEATGNAVIFADARGVSGGIATALQAKGLGVVKVFEGNEFERVDDTTYRVNPTDQEQIARVLSEVGTVDRVVYLWGMHEEFAEENTNQELIDNQARLARRTFNTLCAIADAGLNPETWMVTSGYDLVTAEDDTVAMGQAVLAGTTRVTINEYPHIPMRFVDFSAEITDTEIATFSDVVLLKNEKPANTEWALRGDDVYVRRFEHVDPEEAETEFGKTKMEASGSAYRAEVLTSGDMDSLVYRAFHADQLASGDVRIEVKASGLSERDVQTAVGLLEEEAVEGGLSQQTLGVQCAGVVTAVSENVTGIKVGDSVMAWTANGLAGTVTTPSSCVAPKPESLDWQTAATVPVAYLTAYYALNRLAQIDEDDRVLIHNATGGTGLASVRLAQSAGAEVYATAATESGRDFLRQQGVENVFDSSELSFYDAVMEATEGQGVDVVLNTLSGKALRQSLKCLRAFGRFVELGKTDIYNDASLDLKRFGDNLSYHAVDMDRIMAGKPKLGARMFAEVTALLDSGKIKADAPKVFEATAMVAALKTQAEADNIGDVAVVMESGVEVDVLPAQKLTLHKDGTYVVTGGASGTGLELAKWLTEEGAGHLVLMSRSGTKSDYDREVIAKMEEAGVKVDLPKGDITDYEAVKSVFDGLEAKGWPAVRGIIHSAGLLADATLPRMDDERFKSVYNPKVIGAWNLHKASAGHPLDFCLFLSSVSSIFGLPGQVNYSSANNFLDRLAMHRQTQGLAGSSVNLGVMGNFAGMSREGGNVMNVLGNQGWLPMTFKSVKTKIEKLLLQRRSARMAADIDWKRFREFFIHLTSDARFAHLLTDEALNVSGSGSAGGTLKDQVMELEGEAREALLTEKLTEALAKILGTSPDKVDPGMSISKIGLDSLMQTQLRNWVHQKVEVNYPLMKIAKGPSLAELAGNLLEELSAVTEEGAGEGPDGRPLVVGTSNDVMGLTDAEDAEVLANKYLVRIRSAKTETARLRVFCCHPVGAGASMFSHFMYNAPDDVDIYAFQMPGRENRLDEASHSDIRLLVDEMGEAIQPYLDRPFALWGHSFGGIVMFELAHHLREQFGKNVSHFFASATIAPQLTTTWRNSDIISETALRETSEQRLLSLMSYIDDEDFVLQILPIMRNDMPLIMNYPYADRAPLDCSITVFSAFEDDVVTAKEMEQWEIQTTANFRQEIVHGDHWFLSRNRDFVLEVLSRDLSEVMDVMEQN</sequence>
<dbReference type="InterPro" id="IPR020806">
    <property type="entry name" value="PKS_PP-bd"/>
</dbReference>
<dbReference type="InterPro" id="IPR020841">
    <property type="entry name" value="PKS_Beta-ketoAc_synthase_dom"/>
</dbReference>
<dbReference type="GO" id="GO:0004315">
    <property type="term" value="F:3-oxoacyl-[acyl-carrier-protein] synthase activity"/>
    <property type="evidence" value="ECO:0007669"/>
    <property type="project" value="UniProtKB-EC"/>
</dbReference>
<feature type="domain" description="Malonyl-CoA:ACP transacylase (MAT)" evidence="56">
    <location>
        <begin position="551"/>
        <end position="848"/>
    </location>
</feature>
<dbReference type="InterPro" id="IPR050091">
    <property type="entry name" value="PKS_NRPS_Biosynth_Enz"/>
</dbReference>
<dbReference type="Pfam" id="PF08659">
    <property type="entry name" value="KR"/>
    <property type="match status" value="1"/>
</dbReference>
<dbReference type="InterPro" id="IPR014030">
    <property type="entry name" value="Ketoacyl_synth_N"/>
</dbReference>
<evidence type="ECO:0000256" key="11">
    <source>
        <dbReference type="ARBA" id="ARBA00023332"/>
    </source>
</evidence>
<evidence type="ECO:0000259" key="57">
    <source>
        <dbReference type="SMART" id="SM00829"/>
    </source>
</evidence>
<evidence type="ECO:0000256" key="12">
    <source>
        <dbReference type="ARBA" id="ARBA00023351"/>
    </source>
</evidence>
<dbReference type="InterPro" id="IPR049552">
    <property type="entry name" value="PKS_DH_N"/>
</dbReference>
<accession>A0AAU9CNC6</accession>
<evidence type="ECO:0000256" key="43">
    <source>
        <dbReference type="ARBA" id="ARBA00049109"/>
    </source>
</evidence>
<dbReference type="InterPro" id="IPR001031">
    <property type="entry name" value="Thioesterase"/>
</dbReference>
<evidence type="ECO:0000256" key="48">
    <source>
        <dbReference type="ARBA" id="ARBA00049449"/>
    </source>
</evidence>
<evidence type="ECO:0000256" key="29">
    <source>
        <dbReference type="ARBA" id="ARBA00047897"/>
    </source>
</evidence>
<dbReference type="SMART" id="SM00822">
    <property type="entry name" value="PKS_KR"/>
    <property type="match status" value="1"/>
</dbReference>
<comment type="catalytic activity">
    <reaction evidence="25">
        <text>tetradecanoyl-[ACP] + malonyl-[ACP] + H(+) = 3-oxohexadecanoyl-[ACP] + holo-[ACP] + CO2</text>
        <dbReference type="Rhea" id="RHEA:41900"/>
        <dbReference type="Rhea" id="RHEA-COMP:9623"/>
        <dbReference type="Rhea" id="RHEA-COMP:9648"/>
        <dbReference type="Rhea" id="RHEA-COMP:9649"/>
        <dbReference type="Rhea" id="RHEA-COMP:9685"/>
        <dbReference type="ChEBI" id="CHEBI:15378"/>
        <dbReference type="ChEBI" id="CHEBI:16526"/>
        <dbReference type="ChEBI" id="CHEBI:64479"/>
        <dbReference type="ChEBI" id="CHEBI:78449"/>
        <dbReference type="ChEBI" id="CHEBI:78477"/>
        <dbReference type="ChEBI" id="CHEBI:78478"/>
    </reaction>
    <physiologicalReaction direction="left-to-right" evidence="25">
        <dbReference type="Rhea" id="RHEA:41901"/>
    </physiologicalReaction>
</comment>
<comment type="catalytic activity">
    <reaction evidence="32">
        <text>hexadecanoyl-[ACP] + malonyl-[ACP] + H(+) = 3-oxooctadecanoyl-[ACP] + holo-[ACP] + CO2</text>
        <dbReference type="Rhea" id="RHEA:41916"/>
        <dbReference type="Rhea" id="RHEA-COMP:9623"/>
        <dbReference type="Rhea" id="RHEA-COMP:9652"/>
        <dbReference type="Rhea" id="RHEA-COMP:9653"/>
        <dbReference type="Rhea" id="RHEA-COMP:9685"/>
        <dbReference type="ChEBI" id="CHEBI:15378"/>
        <dbReference type="ChEBI" id="CHEBI:16526"/>
        <dbReference type="ChEBI" id="CHEBI:64479"/>
        <dbReference type="ChEBI" id="CHEBI:78449"/>
        <dbReference type="ChEBI" id="CHEBI:78483"/>
        <dbReference type="ChEBI" id="CHEBI:78487"/>
    </reaction>
    <physiologicalReaction direction="left-to-right" evidence="32">
        <dbReference type="Rhea" id="RHEA:41917"/>
    </physiologicalReaction>
</comment>
<organism evidence="58 59">
    <name type="scientific">Fulvitalea axinellae</name>
    <dbReference type="NCBI Taxonomy" id="1182444"/>
    <lineage>
        <taxon>Bacteria</taxon>
        <taxon>Pseudomonadati</taxon>
        <taxon>Bacteroidota</taxon>
        <taxon>Cytophagia</taxon>
        <taxon>Cytophagales</taxon>
        <taxon>Persicobacteraceae</taxon>
        <taxon>Fulvitalea</taxon>
    </lineage>
</organism>
<dbReference type="GO" id="GO:0004312">
    <property type="term" value="F:fatty acid synthase activity"/>
    <property type="evidence" value="ECO:0007669"/>
    <property type="project" value="TreeGrafter"/>
</dbReference>
<evidence type="ECO:0000313" key="59">
    <source>
        <dbReference type="Proteomes" id="UP001348817"/>
    </source>
</evidence>
<evidence type="ECO:0000256" key="1">
    <source>
        <dbReference type="ARBA" id="ARBA00005189"/>
    </source>
</evidence>
<evidence type="ECO:0000256" key="32">
    <source>
        <dbReference type="ARBA" id="ARBA00048051"/>
    </source>
</evidence>
<dbReference type="Gene3D" id="3.40.50.720">
    <property type="entry name" value="NAD(P)-binding Rossmann-like Domain"/>
    <property type="match status" value="3"/>
</dbReference>
<dbReference type="InterPro" id="IPR001227">
    <property type="entry name" value="Ac_transferase_dom_sf"/>
</dbReference>
<dbReference type="InterPro" id="IPR013149">
    <property type="entry name" value="ADH-like_C"/>
</dbReference>
<dbReference type="CDD" id="cd05195">
    <property type="entry name" value="enoyl_red"/>
    <property type="match status" value="1"/>
</dbReference>
<comment type="catalytic activity">
    <reaction evidence="42">
        <text>(2E)-octadecenoyl-[ACP] + NADPH + H(+) = octadecanoyl-[ACP] + NADP(+)</text>
        <dbReference type="Rhea" id="RHEA:41928"/>
        <dbReference type="Rhea" id="RHEA-COMP:9655"/>
        <dbReference type="Rhea" id="RHEA-COMP:9656"/>
        <dbReference type="ChEBI" id="CHEBI:15378"/>
        <dbReference type="ChEBI" id="CHEBI:57783"/>
        <dbReference type="ChEBI" id="CHEBI:58349"/>
        <dbReference type="ChEBI" id="CHEBI:78489"/>
        <dbReference type="ChEBI" id="CHEBI:78495"/>
    </reaction>
    <physiologicalReaction direction="left-to-right" evidence="42">
        <dbReference type="Rhea" id="RHEA:41929"/>
    </physiologicalReaction>
</comment>
<protein>
    <submittedName>
        <fullName evidence="58">Polyketide synthase</fullName>
    </submittedName>
</protein>
<dbReference type="Pfam" id="PF02801">
    <property type="entry name" value="Ketoacyl-synt_C"/>
    <property type="match status" value="1"/>
</dbReference>
<dbReference type="GO" id="GO:0006633">
    <property type="term" value="P:fatty acid biosynthetic process"/>
    <property type="evidence" value="ECO:0007669"/>
    <property type="project" value="TreeGrafter"/>
</dbReference>
<comment type="catalytic activity">
    <reaction evidence="23">
        <text>a (3R)-hydroxyacyl-[ACP] + NADP(+) = a 3-oxoacyl-[ACP] + NADPH + H(+)</text>
        <dbReference type="Rhea" id="RHEA:17397"/>
        <dbReference type="Rhea" id="RHEA-COMP:9916"/>
        <dbReference type="Rhea" id="RHEA-COMP:9945"/>
        <dbReference type="ChEBI" id="CHEBI:15378"/>
        <dbReference type="ChEBI" id="CHEBI:57783"/>
        <dbReference type="ChEBI" id="CHEBI:58349"/>
        <dbReference type="ChEBI" id="CHEBI:78776"/>
        <dbReference type="ChEBI" id="CHEBI:78827"/>
        <dbReference type="EC" id="1.1.1.100"/>
    </reaction>
    <physiologicalReaction direction="right-to-left" evidence="23">
        <dbReference type="Rhea" id="RHEA:17399"/>
    </physiologicalReaction>
</comment>
<comment type="catalytic activity">
    <reaction evidence="45">
        <text>3-oxododecanoyl-[ACP] + NADPH + H(+) = (3R)-hydroxydodecanoyl-[ACP] + NADP(+)</text>
        <dbReference type="Rhea" id="RHEA:41872"/>
        <dbReference type="Rhea" id="RHEA-COMP:9641"/>
        <dbReference type="Rhea" id="RHEA-COMP:9642"/>
        <dbReference type="ChEBI" id="CHEBI:15378"/>
        <dbReference type="ChEBI" id="CHEBI:57783"/>
        <dbReference type="ChEBI" id="CHEBI:58349"/>
        <dbReference type="ChEBI" id="CHEBI:78469"/>
        <dbReference type="ChEBI" id="CHEBI:78470"/>
    </reaction>
    <physiologicalReaction direction="left-to-right" evidence="45">
        <dbReference type="Rhea" id="RHEA:41873"/>
    </physiologicalReaction>
</comment>
<dbReference type="GO" id="GO:0005737">
    <property type="term" value="C:cytoplasm"/>
    <property type="evidence" value="ECO:0007669"/>
    <property type="project" value="TreeGrafter"/>
</dbReference>
<dbReference type="InterPro" id="IPR020807">
    <property type="entry name" value="PKS_DH"/>
</dbReference>
<dbReference type="FunFam" id="3.40.50.720:FF:000209">
    <property type="entry name" value="Polyketide synthase Pks12"/>
    <property type="match status" value="1"/>
</dbReference>
<evidence type="ECO:0000256" key="28">
    <source>
        <dbReference type="ARBA" id="ARBA00047810"/>
    </source>
</evidence>
<dbReference type="Pfam" id="PF00109">
    <property type="entry name" value="ketoacyl-synt"/>
    <property type="match status" value="1"/>
</dbReference>
<evidence type="ECO:0000256" key="24">
    <source>
        <dbReference type="ARBA" id="ARBA00047440"/>
    </source>
</evidence>
<dbReference type="InterPro" id="IPR009081">
    <property type="entry name" value="PP-bd_ACP"/>
</dbReference>
<comment type="catalytic activity">
    <reaction evidence="11">
        <text>(3R)-hydroxyoctanoyl-[ACP] = (2E)-octenoyl-[ACP] + H2O</text>
        <dbReference type="Rhea" id="RHEA:41844"/>
        <dbReference type="Rhea" id="RHEA-COMP:9634"/>
        <dbReference type="Rhea" id="RHEA-COMP:9635"/>
        <dbReference type="ChEBI" id="CHEBI:15377"/>
        <dbReference type="ChEBI" id="CHEBI:78461"/>
        <dbReference type="ChEBI" id="CHEBI:78462"/>
    </reaction>
    <physiologicalReaction direction="left-to-right" evidence="11">
        <dbReference type="Rhea" id="RHEA:41845"/>
    </physiologicalReaction>
</comment>